<accession>A0ACB7W2C5</accession>
<sequence length="717" mass="81037">MQSLSGFTCKGTSLATSHRNFETLIVPSSSSSSCPPSPLLSMRTRRRRRIGSMLDCRNGFLCISPQKRSSFGCSFVFALSLEQEPVGGCVNESEDVSLDTLEGVKDDGEEKLAVLQENYQFRQEKVDVRALALSIQDAKTSDDVEVVFKDLGLHPLPVYSSIIRGFGNNKRIEPAIALVEWLKRKEKDTGGLISPNLFIYNSLLGAIKQAKQFGKVDEVMEDMKLHGIIPDIVTYNALMSIFIEQERPDQALDVLADIEKNDLSPSPITYSTTLLAYREKEDVSGAIGFFANLKDKYKQGEIGKDGEYDWQNEFAKLENFTIRICYLVMRQSLVKEDNPTTKIFKLIHDMDEAGLRLGRKEYERLVWACTRESHYAVAKELYRRIRDTKGKISLSVCNHVIWLMGKAKKWWAALEIYEELLDGGPKPNNVSYELIISNFNVLLNAARRRGIWRWGVRLLNKMQEKGLKPGTKEWNAVLVACSKASETTAAVQIFKRMVEQGEKPTILSYGALLSALEKGKLYDEALQVWEHMCKVGVKPNLHAYTILASIYIGKGRPEMVDEILQEMSSSGIEPSVVTYNAIITGCCKNQMSSAALEWFHRMKVKNVKPNEITYEILISALACDGKPRISYEMYLRARNEGLNLSTKSYDAVFESCRVHGTSIDLNDLGPRPPEKKKVIKIRKNLTEFCHLAGLPRRGKPFDRTELYALQTQENQIT</sequence>
<evidence type="ECO:0000313" key="1">
    <source>
        <dbReference type="EMBL" id="KAH7681519.1"/>
    </source>
</evidence>
<dbReference type="Proteomes" id="UP000827976">
    <property type="component" value="Chromosome 5"/>
</dbReference>
<gene>
    <name evidence="1" type="ORF">IHE45_05G063700</name>
</gene>
<reference evidence="2" key="1">
    <citation type="journal article" date="2022" name="Nat. Commun.">
        <title>Chromosome evolution and the genetic basis of agronomically important traits in greater yam.</title>
        <authorList>
            <person name="Bredeson J.V."/>
            <person name="Lyons J.B."/>
            <person name="Oniyinde I.O."/>
            <person name="Okereke N.R."/>
            <person name="Kolade O."/>
            <person name="Nnabue I."/>
            <person name="Nwadili C.O."/>
            <person name="Hribova E."/>
            <person name="Parker M."/>
            <person name="Nwogha J."/>
            <person name="Shu S."/>
            <person name="Carlson J."/>
            <person name="Kariba R."/>
            <person name="Muthemba S."/>
            <person name="Knop K."/>
            <person name="Barton G.J."/>
            <person name="Sherwood A.V."/>
            <person name="Lopez-Montes A."/>
            <person name="Asiedu R."/>
            <person name="Jamnadass R."/>
            <person name="Muchugi A."/>
            <person name="Goodstein D."/>
            <person name="Egesi C.N."/>
            <person name="Featherston J."/>
            <person name="Asfaw A."/>
            <person name="Simpson G.G."/>
            <person name="Dolezel J."/>
            <person name="Hendre P.S."/>
            <person name="Van Deynze A."/>
            <person name="Kumar P.L."/>
            <person name="Obidiegwu J.E."/>
            <person name="Bhattacharjee R."/>
            <person name="Rokhsar D.S."/>
        </authorList>
    </citation>
    <scope>NUCLEOTIDE SEQUENCE [LARGE SCALE GENOMIC DNA]</scope>
    <source>
        <strain evidence="2">cv. TDa95/00328</strain>
    </source>
</reference>
<proteinExistence type="predicted"/>
<comment type="caution">
    <text evidence="1">The sequence shown here is derived from an EMBL/GenBank/DDBJ whole genome shotgun (WGS) entry which is preliminary data.</text>
</comment>
<protein>
    <submittedName>
        <fullName evidence="1">Cytochrome c oxidase subunit Va/VI protein</fullName>
    </submittedName>
</protein>
<dbReference type="EMBL" id="CM037015">
    <property type="protein sequence ID" value="KAH7681519.1"/>
    <property type="molecule type" value="Genomic_DNA"/>
</dbReference>
<organism evidence="1 2">
    <name type="scientific">Dioscorea alata</name>
    <name type="common">Purple yam</name>
    <dbReference type="NCBI Taxonomy" id="55571"/>
    <lineage>
        <taxon>Eukaryota</taxon>
        <taxon>Viridiplantae</taxon>
        <taxon>Streptophyta</taxon>
        <taxon>Embryophyta</taxon>
        <taxon>Tracheophyta</taxon>
        <taxon>Spermatophyta</taxon>
        <taxon>Magnoliopsida</taxon>
        <taxon>Liliopsida</taxon>
        <taxon>Dioscoreales</taxon>
        <taxon>Dioscoreaceae</taxon>
        <taxon>Dioscorea</taxon>
    </lineage>
</organism>
<name>A0ACB7W2C5_DIOAL</name>
<evidence type="ECO:0000313" key="2">
    <source>
        <dbReference type="Proteomes" id="UP000827976"/>
    </source>
</evidence>
<keyword evidence="2" id="KW-1185">Reference proteome</keyword>